<dbReference type="Pfam" id="PF00094">
    <property type="entry name" value="VWD"/>
    <property type="match status" value="1"/>
</dbReference>
<dbReference type="InterPro" id="IPR001846">
    <property type="entry name" value="VWF_type-D"/>
</dbReference>
<dbReference type="InterPro" id="IPR050780">
    <property type="entry name" value="Mucin_vWF_Thrombospondin_sf"/>
</dbReference>
<protein>
    <submittedName>
        <fullName evidence="6">IgGFc-binding protein-like</fullName>
    </submittedName>
</protein>
<dbReference type="PANTHER" id="PTHR11339">
    <property type="entry name" value="EXTRACELLULAR MATRIX GLYCOPROTEIN RELATED"/>
    <property type="match status" value="1"/>
</dbReference>
<feature type="chain" id="PRO_5046803429" evidence="3">
    <location>
        <begin position="30"/>
        <end position="242"/>
    </location>
</feature>
<feature type="domain" description="VWFD" evidence="4">
    <location>
        <begin position="44"/>
        <end position="237"/>
    </location>
</feature>
<evidence type="ECO:0000256" key="2">
    <source>
        <dbReference type="ARBA" id="ARBA00023180"/>
    </source>
</evidence>
<keyword evidence="5" id="KW-1185">Reference proteome</keyword>
<evidence type="ECO:0000313" key="6">
    <source>
        <dbReference type="RefSeq" id="XP_002734865.1"/>
    </source>
</evidence>
<dbReference type="RefSeq" id="XP_002734865.1">
    <property type="nucleotide sequence ID" value="XM_002734819.1"/>
</dbReference>
<sequence length="242" mass="26943">MSVQSLQVKYAMFRIVICLLVICVSSVHGTASVTSEKRNVHDGNVCSIWGDPHFRTFDGYRYNFMGFCSYHALSWCGPKNNGPLVTIDTKNHRQQVGIGNGGKHTRISSIRMRRRGPATNFVEVFSSCEAEITKNGVTEKFLPEDYPVKFGPGGNLGELTWVDHVITLKVRLRYTAVFDCKEHRLDIELDPFIRDIAPNNVCGLCGNYNANKYDDLPGGKTVEEWATDYKDPESGCGPAPGS</sequence>
<feature type="signal peptide" evidence="3">
    <location>
        <begin position="1"/>
        <end position="29"/>
    </location>
</feature>
<keyword evidence="2" id="KW-0325">Glycoprotein</keyword>
<dbReference type="PROSITE" id="PS51233">
    <property type="entry name" value="VWFD"/>
    <property type="match status" value="1"/>
</dbReference>
<evidence type="ECO:0000256" key="1">
    <source>
        <dbReference type="ARBA" id="ARBA00023157"/>
    </source>
</evidence>
<dbReference type="SMART" id="SM00216">
    <property type="entry name" value="VWD"/>
    <property type="match status" value="1"/>
</dbReference>
<dbReference type="GeneID" id="100374678"/>
<keyword evidence="1" id="KW-1015">Disulfide bond</keyword>
<proteinExistence type="predicted"/>
<keyword evidence="3" id="KW-0732">Signal</keyword>
<evidence type="ECO:0000256" key="3">
    <source>
        <dbReference type="SAM" id="SignalP"/>
    </source>
</evidence>
<dbReference type="PANTHER" id="PTHR11339:SF272">
    <property type="entry name" value="BMP-BINDING ENDOTHELIAL REGULATOR PROTEIN"/>
    <property type="match status" value="1"/>
</dbReference>
<evidence type="ECO:0000313" key="5">
    <source>
        <dbReference type="Proteomes" id="UP000694865"/>
    </source>
</evidence>
<dbReference type="Proteomes" id="UP000694865">
    <property type="component" value="Unplaced"/>
</dbReference>
<evidence type="ECO:0000259" key="4">
    <source>
        <dbReference type="PROSITE" id="PS51233"/>
    </source>
</evidence>
<reference evidence="6" key="1">
    <citation type="submission" date="2025-08" db="UniProtKB">
        <authorList>
            <consortium name="RefSeq"/>
        </authorList>
    </citation>
    <scope>IDENTIFICATION</scope>
    <source>
        <tissue evidence="6">Testes</tissue>
    </source>
</reference>
<organism evidence="5 6">
    <name type="scientific">Saccoglossus kowalevskii</name>
    <name type="common">Acorn worm</name>
    <dbReference type="NCBI Taxonomy" id="10224"/>
    <lineage>
        <taxon>Eukaryota</taxon>
        <taxon>Metazoa</taxon>
        <taxon>Hemichordata</taxon>
        <taxon>Enteropneusta</taxon>
        <taxon>Harrimaniidae</taxon>
        <taxon>Saccoglossus</taxon>
    </lineage>
</organism>
<gene>
    <name evidence="6" type="primary">LOC100374678</name>
</gene>
<name>A0ABM0GQ49_SACKO</name>
<accession>A0ABM0GQ49</accession>